<dbReference type="RefSeq" id="WP_208634625.1">
    <property type="nucleotide sequence ID" value="NZ_CP059321.1"/>
</dbReference>
<reference evidence="1" key="2">
    <citation type="submission" date="2021-04" db="EMBL/GenBank/DDBJ databases">
        <title>Isolation and genomic analysis of the ibuprofen-degrading bacterium Sphingomonas strain MPO218.</title>
        <authorList>
            <person name="Aulestia M."/>
            <person name="Flores A."/>
            <person name="Mangas E.L."/>
            <person name="Perez-Pulido A.J."/>
            <person name="Santero E."/>
            <person name="Camacho E.M."/>
        </authorList>
    </citation>
    <scope>NUCLEOTIDE SEQUENCE</scope>
    <source>
        <strain evidence="1">MPO218</strain>
        <plasmid evidence="1">pUPO218</plasmid>
    </source>
</reference>
<gene>
    <name evidence="1" type="ORF">HRJ34_28850</name>
</gene>
<evidence type="ECO:0000313" key="2">
    <source>
        <dbReference type="Proteomes" id="UP000664914"/>
    </source>
</evidence>
<reference evidence="1" key="1">
    <citation type="submission" date="2020-07" db="EMBL/GenBank/DDBJ databases">
        <authorList>
            <person name="Camacho E."/>
        </authorList>
    </citation>
    <scope>NUCLEOTIDE SEQUENCE</scope>
    <source>
        <strain evidence="1">MPO218</strain>
        <plasmid evidence="1">pUPO218</plasmid>
    </source>
</reference>
<dbReference type="PROSITE" id="PS51257">
    <property type="entry name" value="PROKAR_LIPOPROTEIN"/>
    <property type="match status" value="1"/>
</dbReference>
<keyword evidence="1" id="KW-0614">Plasmid</keyword>
<organism evidence="1 2">
    <name type="scientific">Rhizorhabdus wittichii</name>
    <dbReference type="NCBI Taxonomy" id="160791"/>
    <lineage>
        <taxon>Bacteria</taxon>
        <taxon>Pseudomonadati</taxon>
        <taxon>Pseudomonadota</taxon>
        <taxon>Alphaproteobacteria</taxon>
        <taxon>Sphingomonadales</taxon>
        <taxon>Sphingomonadaceae</taxon>
        <taxon>Rhizorhabdus</taxon>
    </lineage>
</organism>
<dbReference type="InterPro" id="IPR047937">
    <property type="entry name" value="Eex_IncN-like"/>
</dbReference>
<evidence type="ECO:0000313" key="1">
    <source>
        <dbReference type="EMBL" id="QTH24929.1"/>
    </source>
</evidence>
<accession>A0A975HIR2</accession>
<name>A0A975HIR2_9SPHN</name>
<protein>
    <submittedName>
        <fullName evidence="1">EexN family lipoprotein</fullName>
    </submittedName>
</protein>
<sequence length="72" mass="7459">MKGIAAALPVLAATFLSGCGQPIGKADLKSDPKLRAEILAACANGTHTDAQECSNAKDVENADKLERSLGYK</sequence>
<dbReference type="NCBIfam" id="NF033894">
    <property type="entry name" value="Eex_IncN"/>
    <property type="match status" value="1"/>
</dbReference>
<dbReference type="AlphaFoldDB" id="A0A975HIR2"/>
<geneLocation type="plasmid" evidence="1 2">
    <name>pUPO218</name>
</geneLocation>
<keyword evidence="1" id="KW-0449">Lipoprotein</keyword>
<dbReference type="Proteomes" id="UP000664914">
    <property type="component" value="Plasmid pUPO218"/>
</dbReference>
<proteinExistence type="predicted"/>
<dbReference type="EMBL" id="CP059321">
    <property type="protein sequence ID" value="QTH24929.1"/>
    <property type="molecule type" value="Genomic_DNA"/>
</dbReference>